<dbReference type="AlphaFoldDB" id="A0A1M5B366"/>
<evidence type="ECO:0000313" key="2">
    <source>
        <dbReference type="EMBL" id="SHF36954.1"/>
    </source>
</evidence>
<keyword evidence="3" id="KW-1185">Reference proteome</keyword>
<reference evidence="2 3" key="1">
    <citation type="submission" date="2016-11" db="EMBL/GenBank/DDBJ databases">
        <authorList>
            <person name="Jaros S."/>
            <person name="Januszkiewicz K."/>
            <person name="Wedrychowicz H."/>
        </authorList>
    </citation>
    <scope>NUCLEOTIDE SEQUENCE [LARGE SCALE GENOMIC DNA]</scope>
    <source>
        <strain evidence="2 3">DSM 26883</strain>
    </source>
</reference>
<sequence>MNYFKICSISFITDLYFANIESAIIFHAIQLQSFYYHDWKDLTIAKRKVFHTINCTIFGVDLFTCFLMSSFVIRRPERMMNIGTAIVVKTE</sequence>
<organism evidence="2 3">
    <name type="scientific">Bacteroides faecichinchillae</name>
    <dbReference type="NCBI Taxonomy" id="871325"/>
    <lineage>
        <taxon>Bacteria</taxon>
        <taxon>Pseudomonadati</taxon>
        <taxon>Bacteroidota</taxon>
        <taxon>Bacteroidia</taxon>
        <taxon>Bacteroidales</taxon>
        <taxon>Bacteroidaceae</taxon>
        <taxon>Bacteroides</taxon>
    </lineage>
</organism>
<evidence type="ECO:0000256" key="1">
    <source>
        <dbReference type="SAM" id="Phobius"/>
    </source>
</evidence>
<keyword evidence="1" id="KW-0472">Membrane</keyword>
<feature type="transmembrane region" description="Helical" evidence="1">
    <location>
        <begin position="49"/>
        <end position="73"/>
    </location>
</feature>
<dbReference type="Proteomes" id="UP000184436">
    <property type="component" value="Unassembled WGS sequence"/>
</dbReference>
<accession>A0A1M5B366</accession>
<dbReference type="EMBL" id="FQVD01000017">
    <property type="protein sequence ID" value="SHF36954.1"/>
    <property type="molecule type" value="Genomic_DNA"/>
</dbReference>
<feature type="transmembrane region" description="Helical" evidence="1">
    <location>
        <begin position="7"/>
        <end position="29"/>
    </location>
</feature>
<protein>
    <submittedName>
        <fullName evidence="2">Uncharacterized protein</fullName>
    </submittedName>
</protein>
<name>A0A1M5B366_9BACE</name>
<dbReference type="STRING" id="871325.SAMN05444349_11750"/>
<proteinExistence type="predicted"/>
<gene>
    <name evidence="2" type="ORF">SAMN05444349_11750</name>
</gene>
<evidence type="ECO:0000313" key="3">
    <source>
        <dbReference type="Proteomes" id="UP000184436"/>
    </source>
</evidence>
<keyword evidence="1" id="KW-0812">Transmembrane</keyword>
<keyword evidence="1" id="KW-1133">Transmembrane helix</keyword>